<dbReference type="Proteomes" id="UP000277204">
    <property type="component" value="Unassembled WGS sequence"/>
</dbReference>
<dbReference type="EMBL" id="UZAI01009979">
    <property type="protein sequence ID" value="VDP06147.1"/>
    <property type="molecule type" value="Genomic_DNA"/>
</dbReference>
<protein>
    <submittedName>
        <fullName evidence="1">Uncharacterized protein</fullName>
    </submittedName>
</protein>
<accession>A0A3P7ZXD2</accession>
<evidence type="ECO:0000313" key="1">
    <source>
        <dbReference type="EMBL" id="VDP06147.1"/>
    </source>
</evidence>
<reference evidence="1 2" key="1">
    <citation type="submission" date="2018-11" db="EMBL/GenBank/DDBJ databases">
        <authorList>
            <consortium name="Pathogen Informatics"/>
        </authorList>
    </citation>
    <scope>NUCLEOTIDE SEQUENCE [LARGE SCALE GENOMIC DNA]</scope>
    <source>
        <strain evidence="1 2">Zambia</strain>
    </source>
</reference>
<proteinExistence type="predicted"/>
<name>A0A3P7ZXD2_9TREM</name>
<dbReference type="AlphaFoldDB" id="A0A3P7ZXD2"/>
<sequence>MSIINFHASFYKIRRSFFTQCLGQYTLYFFHYDLQNRSTTI</sequence>
<gene>
    <name evidence="1" type="ORF">SMRZ_LOCUS13432</name>
</gene>
<organism evidence="1 2">
    <name type="scientific">Schistosoma margrebowiei</name>
    <dbReference type="NCBI Taxonomy" id="48269"/>
    <lineage>
        <taxon>Eukaryota</taxon>
        <taxon>Metazoa</taxon>
        <taxon>Spiralia</taxon>
        <taxon>Lophotrochozoa</taxon>
        <taxon>Platyhelminthes</taxon>
        <taxon>Trematoda</taxon>
        <taxon>Digenea</taxon>
        <taxon>Strigeidida</taxon>
        <taxon>Schistosomatoidea</taxon>
        <taxon>Schistosomatidae</taxon>
        <taxon>Schistosoma</taxon>
    </lineage>
</organism>
<evidence type="ECO:0000313" key="2">
    <source>
        <dbReference type="Proteomes" id="UP000277204"/>
    </source>
</evidence>
<keyword evidence="2" id="KW-1185">Reference proteome</keyword>